<feature type="transmembrane region" description="Helical" evidence="1">
    <location>
        <begin position="12"/>
        <end position="37"/>
    </location>
</feature>
<organism evidence="2">
    <name type="scientific">Panstrongylus lignarius</name>
    <dbReference type="NCBI Taxonomy" id="156445"/>
    <lineage>
        <taxon>Eukaryota</taxon>
        <taxon>Metazoa</taxon>
        <taxon>Ecdysozoa</taxon>
        <taxon>Arthropoda</taxon>
        <taxon>Hexapoda</taxon>
        <taxon>Insecta</taxon>
        <taxon>Pterygota</taxon>
        <taxon>Neoptera</taxon>
        <taxon>Paraneoptera</taxon>
        <taxon>Hemiptera</taxon>
        <taxon>Heteroptera</taxon>
        <taxon>Panheteroptera</taxon>
        <taxon>Cimicomorpha</taxon>
        <taxon>Reduviidae</taxon>
        <taxon>Triatominae</taxon>
        <taxon>Panstrongylus</taxon>
    </lineage>
</organism>
<evidence type="ECO:0000256" key="1">
    <source>
        <dbReference type="SAM" id="Phobius"/>
    </source>
</evidence>
<protein>
    <submittedName>
        <fullName evidence="2">Uncharacterized protein</fullName>
    </submittedName>
</protein>
<proteinExistence type="predicted"/>
<evidence type="ECO:0000313" key="2">
    <source>
        <dbReference type="EMBL" id="JAW15172.1"/>
    </source>
</evidence>
<keyword evidence="1" id="KW-0472">Membrane</keyword>
<keyword evidence="1" id="KW-1133">Transmembrane helix</keyword>
<name>A0A224Y2A6_9HEMI</name>
<sequence length="90" mass="9922">MRNFVIHSDLLALFAVVVVVAVAVMIVVVDCYCLALFDNVTMRPIIDCWPHPMLLSDVLVLRLHAVYVLTCKTSYAALGAVPLPLLLTLQ</sequence>
<reference evidence="2" key="1">
    <citation type="journal article" date="2018" name="PLoS Negl. Trop. Dis.">
        <title>An insight into the salivary gland and fat body transcriptome of Panstrongylus lignarius (Hemiptera: Heteroptera), the main vector of Chagas disease in Peru.</title>
        <authorList>
            <person name="Nevoa J.C."/>
            <person name="Mendes M.T."/>
            <person name="da Silva M.V."/>
            <person name="Soares S.C."/>
            <person name="Oliveira C.J.F."/>
            <person name="Ribeiro J.M.C."/>
        </authorList>
    </citation>
    <scope>NUCLEOTIDE SEQUENCE</scope>
</reference>
<dbReference type="EMBL" id="GFTR01001254">
    <property type="protein sequence ID" value="JAW15172.1"/>
    <property type="molecule type" value="Transcribed_RNA"/>
</dbReference>
<dbReference type="AlphaFoldDB" id="A0A224Y2A6"/>
<keyword evidence="1" id="KW-0812">Transmembrane</keyword>
<accession>A0A224Y2A6</accession>